<accession>A0ACB7FKQ4</accession>
<dbReference type="EMBL" id="CM024789">
    <property type="protein sequence ID" value="KAG8014876.1"/>
    <property type="molecule type" value="Genomic_DNA"/>
</dbReference>
<sequence length="195" mass="21999">MSILCVLALLCLMTLTHSAPLTCEEMLRPLDQVDLPRLEGRRALVAASLSHPPFMERLRQRETASVDFSSNSSESSISFRRSTRFDNVCHYGSYNISLQGSSFIFDNITTTFTHTSCDDCVLLSFDVESGKRQHFYLFSRRRQLETQEIQEFTAQVKCLNMPPPVVMDPTKELCPEESSSDAAAQTEEKAEGQTD</sequence>
<evidence type="ECO:0000313" key="2">
    <source>
        <dbReference type="Proteomes" id="UP000805704"/>
    </source>
</evidence>
<comment type="caution">
    <text evidence="1">The sequence shown here is derived from an EMBL/GenBank/DDBJ whole genome shotgun (WGS) entry which is preliminary data.</text>
</comment>
<gene>
    <name evidence="1" type="ORF">GBF38_003561</name>
</gene>
<reference evidence="1" key="1">
    <citation type="submission" date="2020-04" db="EMBL/GenBank/DDBJ databases">
        <title>A chromosome-scale assembly and high-density genetic map of the yellow drum (Nibea albiflora) genome.</title>
        <authorList>
            <person name="Xu D."/>
            <person name="Zhang W."/>
            <person name="Chen R."/>
            <person name="Tan P."/>
            <person name="Wang L."/>
            <person name="Song H."/>
            <person name="Tian L."/>
            <person name="Zhu Q."/>
            <person name="Wang B."/>
        </authorList>
    </citation>
    <scope>NUCLEOTIDE SEQUENCE</scope>
    <source>
        <strain evidence="1">ZJHYS-2018</strain>
    </source>
</reference>
<keyword evidence="2" id="KW-1185">Reference proteome</keyword>
<organism evidence="1 2">
    <name type="scientific">Nibea albiflora</name>
    <name type="common">Yellow drum</name>
    <name type="synonym">Corvina albiflora</name>
    <dbReference type="NCBI Taxonomy" id="240163"/>
    <lineage>
        <taxon>Eukaryota</taxon>
        <taxon>Metazoa</taxon>
        <taxon>Chordata</taxon>
        <taxon>Craniata</taxon>
        <taxon>Vertebrata</taxon>
        <taxon>Euteleostomi</taxon>
        <taxon>Actinopterygii</taxon>
        <taxon>Neopterygii</taxon>
        <taxon>Teleostei</taxon>
        <taxon>Neoteleostei</taxon>
        <taxon>Acanthomorphata</taxon>
        <taxon>Eupercaria</taxon>
        <taxon>Sciaenidae</taxon>
        <taxon>Nibea</taxon>
    </lineage>
</organism>
<name>A0ACB7FKQ4_NIBAL</name>
<dbReference type="Proteomes" id="UP000805704">
    <property type="component" value="Chromosome 1"/>
</dbReference>
<evidence type="ECO:0000313" key="1">
    <source>
        <dbReference type="EMBL" id="KAG8014876.1"/>
    </source>
</evidence>
<proteinExistence type="predicted"/>
<protein>
    <submittedName>
        <fullName evidence="1">Uncharacterized protein</fullName>
    </submittedName>
</protein>